<feature type="chain" id="PRO_5003185694" description="Adhesin domain-containing protein" evidence="1">
    <location>
        <begin position="20"/>
        <end position="341"/>
    </location>
</feature>
<accession>E4RRF8</accession>
<keyword evidence="3" id="KW-1185">Reference proteome</keyword>
<dbReference type="OrthoDB" id="1523429at2"/>
<dbReference type="EMBL" id="CP002305">
    <property type="protein sequence ID" value="ADQ18491.1"/>
    <property type="molecule type" value="Genomic_DNA"/>
</dbReference>
<reference evidence="2 3" key="2">
    <citation type="journal article" date="2011" name="Stand. Genomic Sci.">
        <title>Complete genome sequence of Leadbetterella byssophila type strain (4M15).</title>
        <authorList>
            <person name="Abt B."/>
            <person name="Teshima H."/>
            <person name="Lucas S."/>
            <person name="Lapidus A."/>
            <person name="Del Rio T.G."/>
            <person name="Nolan M."/>
            <person name="Tice H."/>
            <person name="Cheng J.F."/>
            <person name="Pitluck S."/>
            <person name="Liolios K."/>
            <person name="Pagani I."/>
            <person name="Ivanova N."/>
            <person name="Mavromatis K."/>
            <person name="Pati A."/>
            <person name="Tapia R."/>
            <person name="Han C."/>
            <person name="Goodwin L."/>
            <person name="Chen A."/>
            <person name="Palaniappan K."/>
            <person name="Land M."/>
            <person name="Hauser L."/>
            <person name="Chang Y.J."/>
            <person name="Jeffries C.D."/>
            <person name="Rohde M."/>
            <person name="Goker M."/>
            <person name="Tindall B.J."/>
            <person name="Detter J.C."/>
            <person name="Woyke T."/>
            <person name="Bristow J."/>
            <person name="Eisen J.A."/>
            <person name="Markowitz V."/>
            <person name="Hugenholtz P."/>
            <person name="Klenk H.P."/>
            <person name="Kyrpides N.C."/>
        </authorList>
    </citation>
    <scope>NUCLEOTIDE SEQUENCE [LARGE SCALE GENOMIC DNA]</scope>
    <source>
        <strain evidence="3">DSM 17132 / JCM 16389 / KACC 11308 / NBRC 106382 / 4M15</strain>
    </source>
</reference>
<dbReference type="RefSeq" id="WP_013409523.1">
    <property type="nucleotide sequence ID" value="NC_014655.1"/>
</dbReference>
<protein>
    <recommendedName>
        <fullName evidence="4">Adhesin domain-containing protein</fullName>
    </recommendedName>
</protein>
<dbReference type="PANTHER" id="PTHR34094">
    <property type="match status" value="1"/>
</dbReference>
<sequence length="341" mass="35487">MKILNLLMALLFTCSAAIAQNNEPYLVKNFDGESITRVEASTSGGTIKVTGGASRATVKVFVRSNSLNNKLTQSEIKERLENYILEIKVSGSTLICLAKAKKENFSWNNSNRLSIGFEITVPERVDTDLATAGGSINLAKLTGNLIFRTSGGSIGLENITGTVKGATSGGSIKVKYMDANGTLSTSGGSITAENATGDLKFVTSGGSITFNDMEGDIRGTTSGGSIKANNIKGNLYISTSGGSIKFTNIEGNISGSTSGGGIEGNILSIDKTVNLSTSAGSIKVDLPFNEGMDLDLKGNRIYSDKLAKVSSTLKEGKVNGKVNGGGKSVKMRTSAGSIYVD</sequence>
<evidence type="ECO:0000313" key="3">
    <source>
        <dbReference type="Proteomes" id="UP000007435"/>
    </source>
</evidence>
<dbReference type="KEGG" id="lby:Lbys_2829"/>
<evidence type="ECO:0000256" key="1">
    <source>
        <dbReference type="SAM" id="SignalP"/>
    </source>
</evidence>
<dbReference type="STRING" id="649349.Lbys_2829"/>
<feature type="signal peptide" evidence="1">
    <location>
        <begin position="1"/>
        <end position="19"/>
    </location>
</feature>
<reference key="1">
    <citation type="submission" date="2010-11" db="EMBL/GenBank/DDBJ databases">
        <title>The complete genome of Leadbetterella byssophila DSM 17132.</title>
        <authorList>
            <consortium name="US DOE Joint Genome Institute (JGI-PGF)"/>
            <person name="Lucas S."/>
            <person name="Copeland A."/>
            <person name="Lapidus A."/>
            <person name="Glavina del Rio T."/>
            <person name="Dalin E."/>
            <person name="Tice H."/>
            <person name="Bruce D."/>
            <person name="Goodwin L."/>
            <person name="Pitluck S."/>
            <person name="Kyrpides N."/>
            <person name="Mavromatis K."/>
            <person name="Ivanova N."/>
            <person name="Teshima H."/>
            <person name="Brettin T."/>
            <person name="Detter J.C."/>
            <person name="Han C."/>
            <person name="Tapia R."/>
            <person name="Land M."/>
            <person name="Hauser L."/>
            <person name="Markowitz V."/>
            <person name="Cheng J.-F."/>
            <person name="Hugenholtz P."/>
            <person name="Woyke T."/>
            <person name="Wu D."/>
            <person name="Tindall B."/>
            <person name="Pomrenke H.G."/>
            <person name="Brambilla E."/>
            <person name="Klenk H.-P."/>
            <person name="Eisen J.A."/>
        </authorList>
    </citation>
    <scope>NUCLEOTIDE SEQUENCE [LARGE SCALE GENOMIC DNA]</scope>
    <source>
        <strain>DSM 17132</strain>
    </source>
</reference>
<dbReference type="AlphaFoldDB" id="E4RRF8"/>
<dbReference type="HOGENOM" id="CLU_064050_0_0_10"/>
<evidence type="ECO:0000313" key="2">
    <source>
        <dbReference type="EMBL" id="ADQ18491.1"/>
    </source>
</evidence>
<dbReference type="PANTHER" id="PTHR34094:SF1">
    <property type="entry name" value="PROTEIN FAM185A"/>
    <property type="match status" value="1"/>
</dbReference>
<proteinExistence type="predicted"/>
<organism evidence="2 3">
    <name type="scientific">Leadbetterella byssophila (strain DSM 17132 / JCM 16389 / KACC 11308 / NBRC 106382 / 4M15)</name>
    <dbReference type="NCBI Taxonomy" id="649349"/>
    <lineage>
        <taxon>Bacteria</taxon>
        <taxon>Pseudomonadati</taxon>
        <taxon>Bacteroidota</taxon>
        <taxon>Cytophagia</taxon>
        <taxon>Cytophagales</taxon>
        <taxon>Leadbetterellaceae</taxon>
        <taxon>Leadbetterella</taxon>
    </lineage>
</organism>
<gene>
    <name evidence="2" type="ordered locus">Lbys_2829</name>
</gene>
<evidence type="ECO:0008006" key="4">
    <source>
        <dbReference type="Google" id="ProtNLM"/>
    </source>
</evidence>
<dbReference type="eggNOG" id="COG3595">
    <property type="taxonomic scope" value="Bacteria"/>
</dbReference>
<dbReference type="Proteomes" id="UP000007435">
    <property type="component" value="Chromosome"/>
</dbReference>
<name>E4RRF8_LEAB4</name>
<keyword evidence="1" id="KW-0732">Signal</keyword>